<dbReference type="AlphaFoldDB" id="A0AAE3KZH4"/>
<evidence type="ECO:0008006" key="3">
    <source>
        <dbReference type="Google" id="ProtNLM"/>
    </source>
</evidence>
<comment type="caution">
    <text evidence="1">The sequence shown here is derived from an EMBL/GenBank/DDBJ whole genome shotgun (WGS) entry which is preliminary data.</text>
</comment>
<dbReference type="InterPro" id="IPR020075">
    <property type="entry name" value="Uncharacterised_AF2234"/>
</dbReference>
<evidence type="ECO:0000313" key="2">
    <source>
        <dbReference type="Proteomes" id="UP001206983"/>
    </source>
</evidence>
<evidence type="ECO:0000313" key="1">
    <source>
        <dbReference type="EMBL" id="MCQ6963409.1"/>
    </source>
</evidence>
<organism evidence="1 2">
    <name type="scientific">Methanolobus chelungpuianus</name>
    <dbReference type="NCBI Taxonomy" id="502115"/>
    <lineage>
        <taxon>Archaea</taxon>
        <taxon>Methanobacteriati</taxon>
        <taxon>Methanobacteriota</taxon>
        <taxon>Stenosarchaea group</taxon>
        <taxon>Methanomicrobia</taxon>
        <taxon>Methanosarcinales</taxon>
        <taxon>Methanosarcinaceae</taxon>
        <taxon>Methanolobus</taxon>
    </lineage>
</organism>
<accession>A0AAE3KZH4</accession>
<protein>
    <recommendedName>
        <fullName evidence="3">DUF2769 domain-containing protein</fullName>
    </recommendedName>
</protein>
<dbReference type="RefSeq" id="WP_256623279.1">
    <property type="nucleotide sequence ID" value="NZ_JTEO01000005.1"/>
</dbReference>
<name>A0AAE3KZH4_9EURY</name>
<proteinExistence type="predicted"/>
<reference evidence="1 2" key="1">
    <citation type="journal article" date="2011" name="Appl. Environ. Microbiol.">
        <title>Methanogenic archaea isolated from Taiwan's Chelungpu fault.</title>
        <authorList>
            <person name="Wu S.Y."/>
            <person name="Lai M.C."/>
        </authorList>
    </citation>
    <scope>NUCLEOTIDE SEQUENCE [LARGE SCALE GENOMIC DNA]</scope>
    <source>
        <strain evidence="1 2">St545Mb</strain>
    </source>
</reference>
<keyword evidence="2" id="KW-1185">Reference proteome</keyword>
<dbReference type="Proteomes" id="UP001206983">
    <property type="component" value="Unassembled WGS sequence"/>
</dbReference>
<dbReference type="Pfam" id="PF10967">
    <property type="entry name" value="DUF2769"/>
    <property type="match status" value="1"/>
</dbReference>
<dbReference type="EMBL" id="JTEO01000005">
    <property type="protein sequence ID" value="MCQ6963409.1"/>
    <property type="molecule type" value="Genomic_DNA"/>
</dbReference>
<sequence>MGKVEKSIDNIHKCLCRKCPTYRTAYEQKSKPEDMTRMIEGDTSDAGSLEGVFCASGKSRFIEERKGCICGSCQVYKENGLSSGYYCLEGTEEEQRKSGP</sequence>
<gene>
    <name evidence="1" type="ORF">PV02_09915</name>
</gene>